<name>A0A9X3I969_9SPHI</name>
<dbReference type="EMBL" id="JAPJUH010000003">
    <property type="protein sequence ID" value="MCX3265000.1"/>
    <property type="molecule type" value="Genomic_DNA"/>
</dbReference>
<dbReference type="RefSeq" id="WP_157258977.1">
    <property type="nucleotide sequence ID" value="NZ_JAPJUH010000003.1"/>
</dbReference>
<evidence type="ECO:0000313" key="1">
    <source>
        <dbReference type="EMBL" id="MCX3265000.1"/>
    </source>
</evidence>
<dbReference type="Proteomes" id="UP001142592">
    <property type="component" value="Unassembled WGS sequence"/>
</dbReference>
<sequence length="218" mass="24226">MNSNVVMDGLDSRGNSFGVEVAESIDGVLERYFKGIYERGLDGKLDFVFSDGISESFDSGKHQMAMSSGIWYCSPGLFTCSSLYVCASAMEAVAFAMLQNSKFADLDQSCWIVFGLNCPLPGAVPEFCFGRKINLLFGRDLLDVLQAVKICVSVKGFSINFRLLEDQLCCQFRGRFYIFPVEGFSLSRFKQATGFRDYSSMKRPSGADSFLDQLRFGS</sequence>
<dbReference type="AlphaFoldDB" id="A0A9X3I969"/>
<protein>
    <submittedName>
        <fullName evidence="1">Uncharacterized protein</fullName>
    </submittedName>
</protein>
<accession>A0A9X3I969</accession>
<proteinExistence type="predicted"/>
<organism evidence="1 2">
    <name type="scientific">Pedobacter agri</name>
    <dbReference type="NCBI Taxonomy" id="454586"/>
    <lineage>
        <taxon>Bacteria</taxon>
        <taxon>Pseudomonadati</taxon>
        <taxon>Bacteroidota</taxon>
        <taxon>Sphingobacteriia</taxon>
        <taxon>Sphingobacteriales</taxon>
        <taxon>Sphingobacteriaceae</taxon>
        <taxon>Pedobacter</taxon>
    </lineage>
</organism>
<evidence type="ECO:0000313" key="2">
    <source>
        <dbReference type="Proteomes" id="UP001142592"/>
    </source>
</evidence>
<keyword evidence="2" id="KW-1185">Reference proteome</keyword>
<reference evidence="1" key="1">
    <citation type="submission" date="2022-11" db="EMBL/GenBank/DDBJ databases">
        <authorList>
            <person name="Graham C."/>
            <person name="Newman J.D."/>
        </authorList>
    </citation>
    <scope>NUCLEOTIDE SEQUENCE</scope>
    <source>
        <strain evidence="1">DSM 19486</strain>
    </source>
</reference>
<gene>
    <name evidence="1" type="ORF">OQZ29_09600</name>
</gene>
<comment type="caution">
    <text evidence="1">The sequence shown here is derived from an EMBL/GenBank/DDBJ whole genome shotgun (WGS) entry which is preliminary data.</text>
</comment>